<comment type="function">
    <text evidence="1 14">Converts 2,5-diamino-6-(ribosylamino)-4(3h)-pyrimidinone 5'-phosphate into 5-amino-6-(ribosylamino)-2,4(1h,3h)-pyrimidinedione 5'-phosphate.</text>
</comment>
<evidence type="ECO:0000256" key="17">
    <source>
        <dbReference type="PIRSR" id="PIRSR006769-3"/>
    </source>
</evidence>
<organism evidence="19 20">
    <name type="scientific">Zhihengliuella halotolerans</name>
    <dbReference type="NCBI Taxonomy" id="370736"/>
    <lineage>
        <taxon>Bacteria</taxon>
        <taxon>Bacillati</taxon>
        <taxon>Actinomycetota</taxon>
        <taxon>Actinomycetes</taxon>
        <taxon>Micrococcales</taxon>
        <taxon>Micrococcaceae</taxon>
        <taxon>Zhihengliuella</taxon>
    </lineage>
</organism>
<evidence type="ECO:0000256" key="6">
    <source>
        <dbReference type="ARBA" id="ARBA00022619"/>
    </source>
</evidence>
<dbReference type="InterPro" id="IPR016193">
    <property type="entry name" value="Cytidine_deaminase-like"/>
</dbReference>
<dbReference type="EC" id="1.1.1.193" evidence="14"/>
<feature type="binding site" evidence="17">
    <location>
        <position position="96"/>
    </location>
    <ligand>
        <name>Zn(2+)</name>
        <dbReference type="ChEBI" id="CHEBI:29105"/>
        <note>catalytic</note>
    </ligand>
</feature>
<dbReference type="Pfam" id="PF01872">
    <property type="entry name" value="RibD_C"/>
    <property type="match status" value="1"/>
</dbReference>
<comment type="similarity">
    <text evidence="5 14">In the C-terminal section; belongs to the HTP reductase family.</text>
</comment>
<evidence type="ECO:0000256" key="5">
    <source>
        <dbReference type="ARBA" id="ARBA00007417"/>
    </source>
</evidence>
<evidence type="ECO:0000313" key="20">
    <source>
        <dbReference type="Proteomes" id="UP000292685"/>
    </source>
</evidence>
<evidence type="ECO:0000256" key="15">
    <source>
        <dbReference type="PIRSR" id="PIRSR006769-1"/>
    </source>
</evidence>
<comment type="catalytic activity">
    <reaction evidence="13 14">
        <text>2,5-diamino-6-hydroxy-4-(5-phosphoribosylamino)-pyrimidine + H2O + H(+) = 5-amino-6-(5-phospho-D-ribosylamino)uracil + NH4(+)</text>
        <dbReference type="Rhea" id="RHEA:21868"/>
        <dbReference type="ChEBI" id="CHEBI:15377"/>
        <dbReference type="ChEBI" id="CHEBI:15378"/>
        <dbReference type="ChEBI" id="CHEBI:28938"/>
        <dbReference type="ChEBI" id="CHEBI:58453"/>
        <dbReference type="ChEBI" id="CHEBI:58614"/>
        <dbReference type="EC" id="3.5.4.26"/>
    </reaction>
</comment>
<dbReference type="OrthoDB" id="9800865at2"/>
<feature type="binding site" evidence="16">
    <location>
        <begin position="293"/>
        <end position="299"/>
    </location>
    <ligand>
        <name>NADP(+)</name>
        <dbReference type="ChEBI" id="CHEBI:58349"/>
    </ligand>
</feature>
<evidence type="ECO:0000256" key="12">
    <source>
        <dbReference type="ARBA" id="ARBA00049861"/>
    </source>
</evidence>
<dbReference type="GO" id="GO:0008703">
    <property type="term" value="F:5-amino-6-(5-phosphoribosylamino)uracil reductase activity"/>
    <property type="evidence" value="ECO:0007669"/>
    <property type="project" value="UniProtKB-EC"/>
</dbReference>
<evidence type="ECO:0000256" key="10">
    <source>
        <dbReference type="ARBA" id="ARBA00023002"/>
    </source>
</evidence>
<dbReference type="Pfam" id="PF00383">
    <property type="entry name" value="dCMP_cyt_deam_1"/>
    <property type="match status" value="1"/>
</dbReference>
<evidence type="ECO:0000256" key="3">
    <source>
        <dbReference type="ARBA" id="ARBA00004910"/>
    </source>
</evidence>
<feature type="binding site" evidence="16">
    <location>
        <position position="221"/>
    </location>
    <ligand>
        <name>NADP(+)</name>
        <dbReference type="ChEBI" id="CHEBI:58349"/>
    </ligand>
</feature>
<name>A0A4Q8AAP4_9MICC</name>
<dbReference type="AlphaFoldDB" id="A0A4Q8AAP4"/>
<keyword evidence="11" id="KW-0511">Multifunctional enzyme</keyword>
<dbReference type="GO" id="GO:0008270">
    <property type="term" value="F:zinc ion binding"/>
    <property type="evidence" value="ECO:0007669"/>
    <property type="project" value="InterPro"/>
</dbReference>
<keyword evidence="9 14" id="KW-0521">NADP</keyword>
<feature type="binding site" evidence="16">
    <location>
        <position position="195"/>
    </location>
    <ligand>
        <name>NADP(+)</name>
        <dbReference type="ChEBI" id="CHEBI:58349"/>
    </ligand>
</feature>
<dbReference type="PANTHER" id="PTHR38011">
    <property type="entry name" value="DIHYDROFOLATE REDUCTASE FAMILY PROTEIN (AFU_ORTHOLOGUE AFUA_8G06820)"/>
    <property type="match status" value="1"/>
</dbReference>
<comment type="catalytic activity">
    <reaction evidence="12 14">
        <text>5-amino-6-(5-phospho-D-ribitylamino)uracil + NADP(+) = 5-amino-6-(5-phospho-D-ribosylamino)uracil + NADPH + H(+)</text>
        <dbReference type="Rhea" id="RHEA:17845"/>
        <dbReference type="ChEBI" id="CHEBI:15378"/>
        <dbReference type="ChEBI" id="CHEBI:57783"/>
        <dbReference type="ChEBI" id="CHEBI:58349"/>
        <dbReference type="ChEBI" id="CHEBI:58421"/>
        <dbReference type="ChEBI" id="CHEBI:58453"/>
        <dbReference type="EC" id="1.1.1.193"/>
    </reaction>
</comment>
<dbReference type="InterPro" id="IPR050765">
    <property type="entry name" value="Riboflavin_Biosynth_HTPR"/>
</dbReference>
<dbReference type="PANTHER" id="PTHR38011:SF7">
    <property type="entry name" value="2,5-DIAMINO-6-RIBOSYLAMINO-4(3H)-PYRIMIDINONE 5'-PHOSPHATE REDUCTASE"/>
    <property type="match status" value="1"/>
</dbReference>
<protein>
    <recommendedName>
        <fullName evidence="14">Riboflavin biosynthesis protein RibD</fullName>
    </recommendedName>
    <domain>
        <recommendedName>
            <fullName evidence="14">Diaminohydroxyphosphoribosylaminopyrimidine deaminase</fullName>
            <shortName evidence="14">DRAP deaminase</shortName>
            <ecNumber evidence="14">3.5.4.26</ecNumber>
        </recommendedName>
        <alternativeName>
            <fullName evidence="14">Riboflavin-specific deaminase</fullName>
        </alternativeName>
    </domain>
    <domain>
        <recommendedName>
            <fullName evidence="14">5-amino-6-(5-phosphoribosylamino)uracil reductase</fullName>
            <ecNumber evidence="14">1.1.1.193</ecNumber>
        </recommendedName>
        <alternativeName>
            <fullName evidence="14">HTP reductase</fullName>
        </alternativeName>
    </domain>
</protein>
<dbReference type="NCBIfam" id="TIGR00326">
    <property type="entry name" value="eubact_ribD"/>
    <property type="match status" value="1"/>
</dbReference>
<evidence type="ECO:0000313" key="19">
    <source>
        <dbReference type="EMBL" id="RZU61192.1"/>
    </source>
</evidence>
<dbReference type="InterPro" id="IPR002125">
    <property type="entry name" value="CMP_dCMP_dom"/>
</dbReference>
<feature type="domain" description="CMP/dCMP-type deaminase" evidence="18">
    <location>
        <begin position="10"/>
        <end position="132"/>
    </location>
</feature>
<evidence type="ECO:0000256" key="7">
    <source>
        <dbReference type="ARBA" id="ARBA00022723"/>
    </source>
</evidence>
<comment type="cofactor">
    <cofactor evidence="14 17">
        <name>Zn(2+)</name>
        <dbReference type="ChEBI" id="CHEBI:29105"/>
    </cofactor>
    <text evidence="14 17">Binds 1 zinc ion.</text>
</comment>
<evidence type="ECO:0000256" key="13">
    <source>
        <dbReference type="ARBA" id="ARBA00049886"/>
    </source>
</evidence>
<keyword evidence="7 14" id="KW-0479">Metal-binding</keyword>
<evidence type="ECO:0000256" key="1">
    <source>
        <dbReference type="ARBA" id="ARBA00002151"/>
    </source>
</evidence>
<sequence length="372" mass="38562">MTGSGHSLNFDLHEIGGRAIAAARLGVRGANPIVGAIVVDAAGRILAVGHHRGAGTAHAEADALAQLRADLDSGRIDIRDGNGPADWTMVVTLEPCNHTGRTGPCTHAIRDAGIGTIVYGAQDETGEAAGGAAWLAAQGRRVIAGSDVDPAWAAAARRANHRWFAARAAGRPFTSLHLAQTLDGRIAAPDGTSQWITGPASRHHSHGVRARADAILAGTGTILADDPRLTARLADGTDAHRQPLRVVMGHRDVPADAAVIGDGRFLHVRTRDPREALRELASVGVAHAMIEGGAAIAGAFLAADLIDEIWLYQAPMVLGGGRAVVVDLGIETLASAKRFEYDDVGEGAVQRCGDDVVLHLGPAPAEPAQPKN</sequence>
<feature type="binding site" evidence="16">
    <location>
        <position position="209"/>
    </location>
    <ligand>
        <name>substrate</name>
    </ligand>
</feature>
<dbReference type="GO" id="GO:0008835">
    <property type="term" value="F:diaminohydroxyphosphoribosylaminopyrimidine deaminase activity"/>
    <property type="evidence" value="ECO:0007669"/>
    <property type="project" value="UniProtKB-EC"/>
</dbReference>
<dbReference type="SUPFAM" id="SSF53597">
    <property type="entry name" value="Dihydrofolate reductase-like"/>
    <property type="match status" value="1"/>
</dbReference>
<evidence type="ECO:0000256" key="11">
    <source>
        <dbReference type="ARBA" id="ARBA00023268"/>
    </source>
</evidence>
<comment type="similarity">
    <text evidence="4 14">In the N-terminal section; belongs to the cytidine and deoxycytidylate deaminase family.</text>
</comment>
<feature type="binding site" evidence="17">
    <location>
        <position position="58"/>
    </location>
    <ligand>
        <name>Zn(2+)</name>
        <dbReference type="ChEBI" id="CHEBI:29105"/>
        <note>catalytic</note>
    </ligand>
</feature>
<dbReference type="InterPro" id="IPR004794">
    <property type="entry name" value="Eubact_RibD"/>
</dbReference>
<dbReference type="Gene3D" id="3.40.140.10">
    <property type="entry name" value="Cytidine Deaminase, domain 2"/>
    <property type="match status" value="1"/>
</dbReference>
<dbReference type="PIRSF" id="PIRSF006769">
    <property type="entry name" value="RibD"/>
    <property type="match status" value="1"/>
</dbReference>
<gene>
    <name evidence="19" type="ORF">EV380_0753</name>
</gene>
<accession>A0A4Q8AAP4</accession>
<comment type="pathway">
    <text evidence="3 14">Cofactor biosynthesis; riboflavin biosynthesis; 5-amino-6-(D-ribitylamino)uracil from GTP: step 3/4.</text>
</comment>
<reference evidence="19 20" key="1">
    <citation type="submission" date="2019-02" db="EMBL/GenBank/DDBJ databases">
        <title>Sequencing the genomes of 1000 actinobacteria strains.</title>
        <authorList>
            <person name="Klenk H.-P."/>
        </authorList>
    </citation>
    <scope>NUCLEOTIDE SEQUENCE [LARGE SCALE GENOMIC DNA]</scope>
    <source>
        <strain evidence="19 20">DSM 17364</strain>
    </source>
</reference>
<dbReference type="SUPFAM" id="SSF53927">
    <property type="entry name" value="Cytidine deaminase-like"/>
    <property type="match status" value="1"/>
</dbReference>
<dbReference type="PROSITE" id="PS51747">
    <property type="entry name" value="CYT_DCMP_DEAMINASES_2"/>
    <property type="match status" value="1"/>
</dbReference>
<evidence type="ECO:0000256" key="14">
    <source>
        <dbReference type="PIRNR" id="PIRNR006769"/>
    </source>
</evidence>
<dbReference type="UniPathway" id="UPA00275">
    <property type="reaction ID" value="UER00401"/>
</dbReference>
<proteinExistence type="inferred from homology"/>
<feature type="binding site" evidence="16">
    <location>
        <position position="225"/>
    </location>
    <ligand>
        <name>NADP(+)</name>
        <dbReference type="ChEBI" id="CHEBI:58349"/>
    </ligand>
</feature>
<keyword evidence="8 14" id="KW-0862">Zinc</keyword>
<dbReference type="Gene3D" id="3.40.430.10">
    <property type="entry name" value="Dihydrofolate Reductase, subunit A"/>
    <property type="match status" value="2"/>
</dbReference>
<keyword evidence="20" id="KW-1185">Reference proteome</keyword>
<keyword evidence="6 14" id="KW-0686">Riboflavin biosynthesis</keyword>
<dbReference type="EMBL" id="SHLA01000001">
    <property type="protein sequence ID" value="RZU61192.1"/>
    <property type="molecule type" value="Genomic_DNA"/>
</dbReference>
<evidence type="ECO:0000256" key="16">
    <source>
        <dbReference type="PIRSR" id="PIRSR006769-2"/>
    </source>
</evidence>
<feature type="binding site" evidence="16">
    <location>
        <position position="179"/>
    </location>
    <ligand>
        <name>NADP(+)</name>
        <dbReference type="ChEBI" id="CHEBI:58349"/>
    </ligand>
</feature>
<keyword evidence="14" id="KW-0378">Hydrolase</keyword>
<feature type="binding site" evidence="17">
    <location>
        <position position="105"/>
    </location>
    <ligand>
        <name>Zn(2+)</name>
        <dbReference type="ChEBI" id="CHEBI:29105"/>
        <note>catalytic</note>
    </ligand>
</feature>
<dbReference type="EC" id="3.5.4.26" evidence="14"/>
<feature type="active site" description="Proton donor" evidence="15">
    <location>
        <position position="60"/>
    </location>
</feature>
<feature type="binding site" evidence="16">
    <location>
        <position position="229"/>
    </location>
    <ligand>
        <name>substrate</name>
    </ligand>
</feature>
<comment type="pathway">
    <text evidence="2 14">Cofactor biosynthesis; riboflavin biosynthesis; 5-amino-6-(D-ribitylamino)uracil from GTP: step 2/4.</text>
</comment>
<dbReference type="PROSITE" id="PS00903">
    <property type="entry name" value="CYT_DCMP_DEAMINASES_1"/>
    <property type="match status" value="1"/>
</dbReference>
<dbReference type="Proteomes" id="UP000292685">
    <property type="component" value="Unassembled WGS sequence"/>
</dbReference>
<dbReference type="InterPro" id="IPR024072">
    <property type="entry name" value="DHFR-like_dom_sf"/>
</dbReference>
<dbReference type="RefSeq" id="WP_130449449.1">
    <property type="nucleotide sequence ID" value="NZ_SHLA01000001.1"/>
</dbReference>
<dbReference type="InterPro" id="IPR002734">
    <property type="entry name" value="RibDG_C"/>
</dbReference>
<dbReference type="InterPro" id="IPR016192">
    <property type="entry name" value="APOBEC/CMP_deaminase_Zn-bd"/>
</dbReference>
<dbReference type="GO" id="GO:0009231">
    <property type="term" value="P:riboflavin biosynthetic process"/>
    <property type="evidence" value="ECO:0007669"/>
    <property type="project" value="UniProtKB-UniPathway"/>
</dbReference>
<feature type="binding site" evidence="16">
    <location>
        <position position="232"/>
    </location>
    <ligand>
        <name>substrate</name>
    </ligand>
</feature>
<evidence type="ECO:0000259" key="18">
    <source>
        <dbReference type="PROSITE" id="PS51747"/>
    </source>
</evidence>
<comment type="caution">
    <text evidence="19">The sequence shown here is derived from an EMBL/GenBank/DDBJ whole genome shotgun (WGS) entry which is preliminary data.</text>
</comment>
<feature type="binding site" evidence="16">
    <location>
        <position position="291"/>
    </location>
    <ligand>
        <name>substrate</name>
    </ligand>
</feature>
<feature type="binding site" evidence="16">
    <location>
        <position position="193"/>
    </location>
    <ligand>
        <name>substrate</name>
    </ligand>
</feature>
<evidence type="ECO:0000256" key="8">
    <source>
        <dbReference type="ARBA" id="ARBA00022833"/>
    </source>
</evidence>
<evidence type="ECO:0000256" key="2">
    <source>
        <dbReference type="ARBA" id="ARBA00004882"/>
    </source>
</evidence>
<evidence type="ECO:0000256" key="9">
    <source>
        <dbReference type="ARBA" id="ARBA00022857"/>
    </source>
</evidence>
<keyword evidence="10 14" id="KW-0560">Oxidoreductase</keyword>
<evidence type="ECO:0000256" key="4">
    <source>
        <dbReference type="ARBA" id="ARBA00005259"/>
    </source>
</evidence>